<organism evidence="4 5">
    <name type="scientific">Peronospora effusa</name>
    <dbReference type="NCBI Taxonomy" id="542832"/>
    <lineage>
        <taxon>Eukaryota</taxon>
        <taxon>Sar</taxon>
        <taxon>Stramenopiles</taxon>
        <taxon>Oomycota</taxon>
        <taxon>Peronosporomycetes</taxon>
        <taxon>Peronosporales</taxon>
        <taxon>Peronosporaceae</taxon>
        <taxon>Peronospora</taxon>
    </lineage>
</organism>
<dbReference type="InterPro" id="IPR025898">
    <property type="entry name" value="Tc3_transposase_DNA-bd_dom"/>
</dbReference>
<name>A0A3M6VH42_9STRA</name>
<accession>A0A3M6VH42</accession>
<reference evidence="4 5" key="1">
    <citation type="submission" date="2018-06" db="EMBL/GenBank/DDBJ databases">
        <title>Comparative genomics of downy mildews reveals potential adaptations to biotrophy.</title>
        <authorList>
            <person name="Fletcher K."/>
            <person name="Klosterman S.J."/>
            <person name="Derevnina L."/>
            <person name="Martin F."/>
            <person name="Koike S."/>
            <person name="Reyes Chin-Wo S."/>
            <person name="Mou B."/>
            <person name="Michelmore R."/>
        </authorList>
    </citation>
    <scope>NUCLEOTIDE SEQUENCE [LARGE SCALE GENOMIC DNA]</scope>
    <source>
        <strain evidence="4 5">R14</strain>
    </source>
</reference>
<evidence type="ECO:0000256" key="1">
    <source>
        <dbReference type="SAM" id="Coils"/>
    </source>
</evidence>
<keyword evidence="1" id="KW-0175">Coiled coil</keyword>
<evidence type="ECO:0000313" key="5">
    <source>
        <dbReference type="Proteomes" id="UP000282087"/>
    </source>
</evidence>
<feature type="domain" description="Tc3 transposase DNA binding" evidence="3">
    <location>
        <begin position="6"/>
        <end position="45"/>
    </location>
</feature>
<feature type="region of interest" description="Disordered" evidence="2">
    <location>
        <begin position="170"/>
        <end position="219"/>
    </location>
</feature>
<keyword evidence="5" id="KW-1185">Reference proteome</keyword>
<dbReference type="Gene3D" id="1.10.10.60">
    <property type="entry name" value="Homeodomain-like"/>
    <property type="match status" value="1"/>
</dbReference>
<feature type="compositionally biased region" description="Polar residues" evidence="2">
    <location>
        <begin position="200"/>
        <end position="219"/>
    </location>
</feature>
<dbReference type="SUPFAM" id="SSF46689">
    <property type="entry name" value="Homeodomain-like"/>
    <property type="match status" value="1"/>
</dbReference>
<dbReference type="EMBL" id="QLLG01000238">
    <property type="protein sequence ID" value="RMX65632.1"/>
    <property type="molecule type" value="Genomic_DNA"/>
</dbReference>
<evidence type="ECO:0000259" key="3">
    <source>
        <dbReference type="Pfam" id="PF11427"/>
    </source>
</evidence>
<comment type="caution">
    <text evidence="4">The sequence shown here is derived from an EMBL/GenBank/DDBJ whole genome shotgun (WGS) entry which is preliminary data.</text>
</comment>
<protein>
    <recommendedName>
        <fullName evidence="3">Tc3 transposase DNA binding domain-containing protein</fullName>
    </recommendedName>
</protein>
<feature type="coiled-coil region" evidence="1">
    <location>
        <begin position="317"/>
        <end position="346"/>
    </location>
</feature>
<evidence type="ECO:0000313" key="4">
    <source>
        <dbReference type="EMBL" id="RMX65632.1"/>
    </source>
</evidence>
<dbReference type="Pfam" id="PF11427">
    <property type="entry name" value="HTH_Tnp_Tc3_1"/>
    <property type="match status" value="1"/>
</dbReference>
<sequence>MAKGIWISDEERVKILQMRKDGVPVSTIAKRTERSTNFIYRILKKANGPAQIKTKHKTFNTSAINGPSASIAAAERNDKRDQLSGDLTDSNPAFLCAVEGMEVSSYEPIPMPRSVKSFEQRYNQVQQSRLESVDVNVGFANAPVVSDAVKPQSVEASDEFWLLTDTTSSSRTLSSSLDTSKRNQEQRQLSLQPLKRKKTSAATAQNPDEKNTQTTCTPTPSSLLAGLQLQCSQTAKNMTADSTDGLSELLKRIQNEIRRLEGSAQSDVYDAQLLQLLVKFYAEILFMQLQKTLSDAEASKRGRDADTDGNETSRLLREKLAKEIALLNVQADRETLELERERIRHKTTSMICRKTLLDANTPQADVDQLFSYQ</sequence>
<dbReference type="InterPro" id="IPR009057">
    <property type="entry name" value="Homeodomain-like_sf"/>
</dbReference>
<proteinExistence type="predicted"/>
<dbReference type="AlphaFoldDB" id="A0A3M6VH42"/>
<gene>
    <name evidence="4" type="ORF">DD238_003444</name>
</gene>
<evidence type="ECO:0000256" key="2">
    <source>
        <dbReference type="SAM" id="MobiDB-lite"/>
    </source>
</evidence>
<dbReference type="VEuPathDB" id="FungiDB:DD237_003971"/>
<dbReference type="Proteomes" id="UP000282087">
    <property type="component" value="Unassembled WGS sequence"/>
</dbReference>